<name>C5BGF4_EDWI9</name>
<accession>C5BGF4</accession>
<protein>
    <recommendedName>
        <fullName evidence="3">Transposase</fullName>
    </recommendedName>
</protein>
<dbReference type="EMBL" id="CP001600">
    <property type="protein sequence ID" value="ACR70360.1"/>
    <property type="molecule type" value="Genomic_DNA"/>
</dbReference>
<evidence type="ECO:0000313" key="2">
    <source>
        <dbReference type="Proteomes" id="UP000001485"/>
    </source>
</evidence>
<reference evidence="2" key="1">
    <citation type="submission" date="2009-03" db="EMBL/GenBank/DDBJ databases">
        <title>Complete genome sequence of Edwardsiella ictaluri 93-146.</title>
        <authorList>
            <person name="Williams M.L."/>
            <person name="Gillaspy A.F."/>
            <person name="Dyer D.W."/>
            <person name="Thune R.L."/>
            <person name="Waldbieser G.C."/>
            <person name="Schuster S.C."/>
            <person name="Gipson J."/>
            <person name="Zaitshik J."/>
            <person name="Landry C."/>
            <person name="Lawrence M.L."/>
        </authorList>
    </citation>
    <scope>NUCLEOTIDE SEQUENCE [LARGE SCALE GENOMIC DNA]</scope>
    <source>
        <strain evidence="2">93-146</strain>
    </source>
</reference>
<organism evidence="1 2">
    <name type="scientific">Edwardsiella ictaluri (strain 93-146)</name>
    <dbReference type="NCBI Taxonomy" id="634503"/>
    <lineage>
        <taxon>Bacteria</taxon>
        <taxon>Pseudomonadati</taxon>
        <taxon>Pseudomonadota</taxon>
        <taxon>Gammaproteobacteria</taxon>
        <taxon>Enterobacterales</taxon>
        <taxon>Hafniaceae</taxon>
        <taxon>Edwardsiella</taxon>
    </lineage>
</organism>
<proteinExistence type="predicted"/>
<gene>
    <name evidence="1" type="ordered locus">NT01EI_3215</name>
</gene>
<dbReference type="AlphaFoldDB" id="C5BGF4"/>
<evidence type="ECO:0000313" key="1">
    <source>
        <dbReference type="EMBL" id="ACR70360.1"/>
    </source>
</evidence>
<evidence type="ECO:0008006" key="3">
    <source>
        <dbReference type="Google" id="ProtNLM"/>
    </source>
</evidence>
<dbReference type="Proteomes" id="UP000001485">
    <property type="component" value="Chromosome"/>
</dbReference>
<reference evidence="1 2" key="2">
    <citation type="journal article" date="2012" name="J. Bacteriol.">
        <title>Genome Sequence of Edwardsiella ictaluri 93-146, a Strain Associated with a Natural Channel Catfish Outbreak of Enteric Septicemia of Catfish.</title>
        <authorList>
            <person name="Williams M.L."/>
            <person name="Gillaspy A.F."/>
            <person name="Dyer D.W."/>
            <person name="Thune R.L."/>
            <person name="Waldbieser G.C."/>
            <person name="Schuster S.C."/>
            <person name="Gipson J."/>
            <person name="Zaitshik J."/>
            <person name="Landry C."/>
            <person name="Banes M.M."/>
            <person name="Lawrence M.L."/>
        </authorList>
    </citation>
    <scope>NUCLEOTIDE SEQUENCE [LARGE SCALE GENOMIC DNA]</scope>
    <source>
        <strain evidence="1 2">93-146</strain>
    </source>
</reference>
<sequence length="37" mass="4668">MNRFRRVMTRWENRSENYEAMLYFTCGLIVWNKPLLK</sequence>
<dbReference type="KEGG" id="eic:NT01EI_3215"/>
<dbReference type="HOGENOM" id="CLU_215043_0_0_6"/>